<organism evidence="1">
    <name type="scientific">viral metagenome</name>
    <dbReference type="NCBI Taxonomy" id="1070528"/>
    <lineage>
        <taxon>unclassified sequences</taxon>
        <taxon>metagenomes</taxon>
        <taxon>organismal metagenomes</taxon>
    </lineage>
</organism>
<dbReference type="EMBL" id="MN739541">
    <property type="protein sequence ID" value="QHT12078.1"/>
    <property type="molecule type" value="Genomic_DNA"/>
</dbReference>
<dbReference type="AlphaFoldDB" id="A0A6C0D5H6"/>
<evidence type="ECO:0000313" key="1">
    <source>
        <dbReference type="EMBL" id="QHT12078.1"/>
    </source>
</evidence>
<protein>
    <submittedName>
        <fullName evidence="1">Uncharacterized protein</fullName>
    </submittedName>
</protein>
<name>A0A6C0D5H6_9ZZZZ</name>
<sequence>MRCACLNNAPVSLEKDELGGERFECFNCKFKWRYIDVINSLCFKCDLHLEKNYCKICKIKYNHEAKKTLVYW</sequence>
<proteinExistence type="predicted"/>
<reference evidence="1" key="1">
    <citation type="journal article" date="2020" name="Nature">
        <title>Giant virus diversity and host interactions through global metagenomics.</title>
        <authorList>
            <person name="Schulz F."/>
            <person name="Roux S."/>
            <person name="Paez-Espino D."/>
            <person name="Jungbluth S."/>
            <person name="Walsh D.A."/>
            <person name="Denef V.J."/>
            <person name="McMahon K.D."/>
            <person name="Konstantinidis K.T."/>
            <person name="Eloe-Fadrosh E.A."/>
            <person name="Kyrpides N.C."/>
            <person name="Woyke T."/>
        </authorList>
    </citation>
    <scope>NUCLEOTIDE SEQUENCE</scope>
    <source>
        <strain evidence="1">GVMAG-M-3300023174-129</strain>
    </source>
</reference>
<accession>A0A6C0D5H6</accession>